<gene>
    <name evidence="1" type="ORF">IF1G_01356</name>
</gene>
<dbReference type="AlphaFoldDB" id="A0A545VBM9"/>
<proteinExistence type="predicted"/>
<reference evidence="1 2" key="1">
    <citation type="journal article" date="2019" name="Appl. Microbiol. Biotechnol.">
        <title>Genome sequence of Isaria javanica and comparative genome analysis insights into family S53 peptidase evolution in fungal entomopathogens.</title>
        <authorList>
            <person name="Lin R."/>
            <person name="Zhang X."/>
            <person name="Xin B."/>
            <person name="Zou M."/>
            <person name="Gao Y."/>
            <person name="Qin F."/>
            <person name="Hu Q."/>
            <person name="Xie B."/>
            <person name="Cheng X."/>
        </authorList>
    </citation>
    <scope>NUCLEOTIDE SEQUENCE [LARGE SCALE GENOMIC DNA]</scope>
    <source>
        <strain evidence="1 2">IJ1G</strain>
    </source>
</reference>
<evidence type="ECO:0000313" key="1">
    <source>
        <dbReference type="EMBL" id="TQV99141.1"/>
    </source>
</evidence>
<comment type="caution">
    <text evidence="1">The sequence shown here is derived from an EMBL/GenBank/DDBJ whole genome shotgun (WGS) entry which is preliminary data.</text>
</comment>
<sequence>MRRRANSPRPTPLVAGAYDAICTAPISRWQPDSSTEGTGSLRRLALHNPDTVFIFFVTLEK</sequence>
<protein>
    <submittedName>
        <fullName evidence="1">Uncharacterized protein</fullName>
    </submittedName>
</protein>
<keyword evidence="2" id="KW-1185">Reference proteome</keyword>
<evidence type="ECO:0000313" key="2">
    <source>
        <dbReference type="Proteomes" id="UP000315783"/>
    </source>
</evidence>
<dbReference type="EMBL" id="SPUK01000002">
    <property type="protein sequence ID" value="TQV99141.1"/>
    <property type="molecule type" value="Genomic_DNA"/>
</dbReference>
<accession>A0A545VBM9</accession>
<dbReference type="Proteomes" id="UP000315783">
    <property type="component" value="Unassembled WGS sequence"/>
</dbReference>
<organism evidence="1 2">
    <name type="scientific">Cordyceps javanica</name>
    <dbReference type="NCBI Taxonomy" id="43265"/>
    <lineage>
        <taxon>Eukaryota</taxon>
        <taxon>Fungi</taxon>
        <taxon>Dikarya</taxon>
        <taxon>Ascomycota</taxon>
        <taxon>Pezizomycotina</taxon>
        <taxon>Sordariomycetes</taxon>
        <taxon>Hypocreomycetidae</taxon>
        <taxon>Hypocreales</taxon>
        <taxon>Cordycipitaceae</taxon>
        <taxon>Cordyceps</taxon>
    </lineage>
</organism>
<name>A0A545VBM9_9HYPO</name>